<sequence length="187" mass="19789">MVLAGAVSLSVGCATLLAEKTNSIPIQSSPTHADVYIDGIKRGRTPLTLQLDPRRSYTLVFKKEGLEDKVFDLRNQVGVGWVILDVLLGVFPVIVDTGTGAWHSLEPSSVKVAMLPPGEDAPAGDALPGVPQQGVEQGPPPEAATPTPPTDSNSVNCNLAGTAEWKSASAIQKKKLLEECRRQQGAR</sequence>
<organism evidence="3 4">
    <name type="scientific">Cystobacter fuscus (strain ATCC 25194 / DSM 2262 / NBRC 100088 / M29)</name>
    <dbReference type="NCBI Taxonomy" id="1242864"/>
    <lineage>
        <taxon>Bacteria</taxon>
        <taxon>Pseudomonadati</taxon>
        <taxon>Myxococcota</taxon>
        <taxon>Myxococcia</taxon>
        <taxon>Myxococcales</taxon>
        <taxon>Cystobacterineae</taxon>
        <taxon>Archangiaceae</taxon>
        <taxon>Cystobacter</taxon>
    </lineage>
</organism>
<evidence type="ECO:0000256" key="1">
    <source>
        <dbReference type="SAM" id="MobiDB-lite"/>
    </source>
</evidence>
<evidence type="ECO:0000313" key="3">
    <source>
        <dbReference type="EMBL" id="EPX64447.1"/>
    </source>
</evidence>
<evidence type="ECO:0000259" key="2">
    <source>
        <dbReference type="Pfam" id="PF08308"/>
    </source>
</evidence>
<accession>S9PPP4</accession>
<feature type="compositionally biased region" description="Pro residues" evidence="1">
    <location>
        <begin position="138"/>
        <end position="149"/>
    </location>
</feature>
<reference evidence="3" key="1">
    <citation type="submission" date="2013-05" db="EMBL/GenBank/DDBJ databases">
        <title>Genome assembly of Cystobacter fuscus DSM 2262.</title>
        <authorList>
            <person name="Sharma G."/>
            <person name="Khatri I."/>
            <person name="Kaur C."/>
            <person name="Mayilraj S."/>
            <person name="Subramanian S."/>
        </authorList>
    </citation>
    <scope>NUCLEOTIDE SEQUENCE [LARGE SCALE GENOMIC DNA]</scope>
    <source>
        <strain evidence="3">DSM 2262</strain>
    </source>
</reference>
<dbReference type="EMBL" id="ANAH02000004">
    <property type="protein sequence ID" value="EPX64447.1"/>
    <property type="molecule type" value="Genomic_DNA"/>
</dbReference>
<proteinExistence type="predicted"/>
<dbReference type="AlphaFoldDB" id="S9PPP4"/>
<gene>
    <name evidence="3" type="ORF">D187_005581</name>
</gene>
<feature type="domain" description="PEGA" evidence="2">
    <location>
        <begin position="23"/>
        <end position="68"/>
    </location>
</feature>
<dbReference type="Proteomes" id="UP000011682">
    <property type="component" value="Unassembled WGS sequence"/>
</dbReference>
<comment type="caution">
    <text evidence="3">The sequence shown here is derived from an EMBL/GenBank/DDBJ whole genome shotgun (WGS) entry which is preliminary data.</text>
</comment>
<evidence type="ECO:0000313" key="4">
    <source>
        <dbReference type="Proteomes" id="UP000011682"/>
    </source>
</evidence>
<dbReference type="InterPro" id="IPR013229">
    <property type="entry name" value="PEGA"/>
</dbReference>
<feature type="compositionally biased region" description="Low complexity" evidence="1">
    <location>
        <begin position="128"/>
        <end position="137"/>
    </location>
</feature>
<name>S9PPP4_CYSF2</name>
<protein>
    <submittedName>
        <fullName evidence="3">Lipoprotein</fullName>
    </submittedName>
</protein>
<feature type="region of interest" description="Disordered" evidence="1">
    <location>
        <begin position="116"/>
        <end position="157"/>
    </location>
</feature>
<dbReference type="Pfam" id="PF08308">
    <property type="entry name" value="PEGA"/>
    <property type="match status" value="1"/>
</dbReference>
<keyword evidence="3" id="KW-0449">Lipoprotein</keyword>
<keyword evidence="4" id="KW-1185">Reference proteome</keyword>